<reference evidence="1" key="1">
    <citation type="submission" date="2024-03" db="EMBL/GenBank/DDBJ databases">
        <title>Deinococcus weizhi sp. nov., isolated from human skin.</title>
        <authorList>
            <person name="Wei Z."/>
            <person name="Tian F."/>
            <person name="Yang C."/>
            <person name="Xin L.T."/>
            <person name="Wen Z.J."/>
            <person name="Lan K.C."/>
            <person name="Yu L."/>
            <person name="Zhe W."/>
            <person name="Dan F.D."/>
            <person name="Jun W."/>
            <person name="Rui Z."/>
            <person name="Yong X.J."/>
            <person name="Ting Y."/>
            <person name="Wei X."/>
            <person name="Xu Z.G."/>
            <person name="Xin Z."/>
            <person name="Dong F.G."/>
            <person name="Ni X.M."/>
            <person name="Zheng M.G."/>
            <person name="Chun Y."/>
            <person name="Qian W.X."/>
        </authorList>
    </citation>
    <scope>NUCLEOTIDE SEQUENCE</scope>
    <source>
        <strain evidence="1">VB142</strain>
    </source>
</reference>
<proteinExistence type="predicted"/>
<evidence type="ECO:0000313" key="1">
    <source>
        <dbReference type="EMBL" id="WYF43634.1"/>
    </source>
</evidence>
<gene>
    <name evidence="1" type="primary">ddrC</name>
    <name evidence="1" type="ORF">WDJ50_09395</name>
</gene>
<dbReference type="AlphaFoldDB" id="A0AAU6PZ17"/>
<organism evidence="1">
    <name type="scientific">Deinococcus sp. VB142</name>
    <dbReference type="NCBI Taxonomy" id="3112952"/>
    <lineage>
        <taxon>Bacteria</taxon>
        <taxon>Thermotogati</taxon>
        <taxon>Deinococcota</taxon>
        <taxon>Deinococci</taxon>
        <taxon>Deinococcales</taxon>
        <taxon>Deinococcaceae</taxon>
        <taxon>Deinococcus</taxon>
    </lineage>
</organism>
<dbReference type="RefSeq" id="WP_339094470.1">
    <property type="nucleotide sequence ID" value="NZ_CP149782.1"/>
</dbReference>
<dbReference type="NCBIfam" id="NF033622">
    <property type="entry name" value="repair_DdrC"/>
    <property type="match status" value="1"/>
</dbReference>
<accession>A0AAU6PZ17</accession>
<dbReference type="EMBL" id="CP149782">
    <property type="protein sequence ID" value="WYF43634.1"/>
    <property type="molecule type" value="Genomic_DNA"/>
</dbReference>
<sequence length="229" mass="24948">MKNAPLTLNFGSVRLPLSADGFLHAPTVQTQLGLGSSWAAVLVEHGLPEIYRDFGVGVEAALSVPDFAALVFALATPEARRWQRRARDLLARAMQGDVRLAAQIAERSPEPAARRWLSARLESTDARRELLATVARHGGRGGVYGQLGSISNRAVLGKDSASVREERGVRATRDGLSSTELLRLAYIDTVTNHAIQERGTRGNAAILRLHEEVTRSERRNWDTLPGQVG</sequence>
<name>A0AAU6PZ17_9DEIO</name>
<protein>
    <submittedName>
        <fullName evidence="1">DNA damage response protein DdrC</fullName>
    </submittedName>
</protein>